<evidence type="ECO:0000256" key="2">
    <source>
        <dbReference type="SAM" id="MobiDB-lite"/>
    </source>
</evidence>
<gene>
    <name evidence="4" type="ORF">Pph01_60870</name>
</gene>
<dbReference type="GO" id="GO:0003677">
    <property type="term" value="F:DNA binding"/>
    <property type="evidence" value="ECO:0007669"/>
    <property type="project" value="UniProtKB-KW"/>
</dbReference>
<evidence type="ECO:0000313" key="5">
    <source>
        <dbReference type="Proteomes" id="UP000622547"/>
    </source>
</evidence>
<protein>
    <recommendedName>
        <fullName evidence="3">HTH merR-type domain-containing protein</fullName>
    </recommendedName>
</protein>
<dbReference type="PANTHER" id="PTHR30204:SF98">
    <property type="entry name" value="HTH-TYPE TRANSCRIPTIONAL REGULATOR ADHR"/>
    <property type="match status" value="1"/>
</dbReference>
<reference evidence="4 5" key="1">
    <citation type="submission" date="2021-01" db="EMBL/GenBank/DDBJ databases">
        <title>Whole genome shotgun sequence of Planotetraspora phitsanulokensis NBRC 104273.</title>
        <authorList>
            <person name="Komaki H."/>
            <person name="Tamura T."/>
        </authorList>
    </citation>
    <scope>NUCLEOTIDE SEQUENCE [LARGE SCALE GENOMIC DNA]</scope>
    <source>
        <strain evidence="4 5">NBRC 104273</strain>
    </source>
</reference>
<dbReference type="PANTHER" id="PTHR30204">
    <property type="entry name" value="REDOX-CYCLING DRUG-SENSING TRANSCRIPTIONAL ACTIVATOR SOXR"/>
    <property type="match status" value="1"/>
</dbReference>
<dbReference type="AlphaFoldDB" id="A0A8J3UEW9"/>
<keyword evidence="5" id="KW-1185">Reference proteome</keyword>
<dbReference type="InterPro" id="IPR009061">
    <property type="entry name" value="DNA-bd_dom_put_sf"/>
</dbReference>
<dbReference type="EMBL" id="BOOP01000030">
    <property type="protein sequence ID" value="GII41084.1"/>
    <property type="molecule type" value="Genomic_DNA"/>
</dbReference>
<dbReference type="SMART" id="SM00422">
    <property type="entry name" value="HTH_MERR"/>
    <property type="match status" value="1"/>
</dbReference>
<dbReference type="Proteomes" id="UP000622547">
    <property type="component" value="Unassembled WGS sequence"/>
</dbReference>
<dbReference type="GO" id="GO:0003700">
    <property type="term" value="F:DNA-binding transcription factor activity"/>
    <property type="evidence" value="ECO:0007669"/>
    <property type="project" value="InterPro"/>
</dbReference>
<dbReference type="RefSeq" id="WP_204076561.1">
    <property type="nucleotide sequence ID" value="NZ_BAABHI010000042.1"/>
</dbReference>
<dbReference type="InterPro" id="IPR000551">
    <property type="entry name" value="MerR-type_HTH_dom"/>
</dbReference>
<evidence type="ECO:0000259" key="3">
    <source>
        <dbReference type="PROSITE" id="PS50937"/>
    </source>
</evidence>
<feature type="compositionally biased region" description="Polar residues" evidence="2">
    <location>
        <begin position="109"/>
        <end position="120"/>
    </location>
</feature>
<dbReference type="InterPro" id="IPR047057">
    <property type="entry name" value="MerR_fam"/>
</dbReference>
<feature type="domain" description="HTH merR-type" evidence="3">
    <location>
        <begin position="1"/>
        <end position="58"/>
    </location>
</feature>
<proteinExistence type="predicted"/>
<dbReference type="SUPFAM" id="SSF46955">
    <property type="entry name" value="Putative DNA-binding domain"/>
    <property type="match status" value="1"/>
</dbReference>
<organism evidence="4 5">
    <name type="scientific">Planotetraspora phitsanulokensis</name>
    <dbReference type="NCBI Taxonomy" id="575192"/>
    <lineage>
        <taxon>Bacteria</taxon>
        <taxon>Bacillati</taxon>
        <taxon>Actinomycetota</taxon>
        <taxon>Actinomycetes</taxon>
        <taxon>Streptosporangiales</taxon>
        <taxon>Streptosporangiaceae</taxon>
        <taxon>Planotetraspora</taxon>
    </lineage>
</organism>
<dbReference type="Gene3D" id="1.10.1660.10">
    <property type="match status" value="1"/>
</dbReference>
<evidence type="ECO:0000256" key="1">
    <source>
        <dbReference type="ARBA" id="ARBA00023125"/>
    </source>
</evidence>
<name>A0A8J3UEW9_9ACTN</name>
<evidence type="ECO:0000313" key="4">
    <source>
        <dbReference type="EMBL" id="GII41084.1"/>
    </source>
</evidence>
<sequence length="193" mass="21434">MSADTLRYYEKAGLIEPTGRSAGNQRRYAMSDLDWVEFLLRLRATGMSIADMQRFARLRAVGDATVADRLALLRDHRSELDERIRMLQENADAGQEDRPLRTAAVPTAGNGSRMTTSPAETRQEGVRRTRSPSRHRGGVAPLRRASRVRPGAANRPRKSAQKPVQRQAQKIGPEIGPETDAESRFLTVDVTVG</sequence>
<dbReference type="CDD" id="cd01109">
    <property type="entry name" value="HTH_YyaN"/>
    <property type="match status" value="1"/>
</dbReference>
<accession>A0A8J3UEW9</accession>
<keyword evidence="1" id="KW-0238">DNA-binding</keyword>
<feature type="compositionally biased region" description="Basic residues" evidence="2">
    <location>
        <begin position="128"/>
        <end position="137"/>
    </location>
</feature>
<comment type="caution">
    <text evidence="4">The sequence shown here is derived from an EMBL/GenBank/DDBJ whole genome shotgun (WGS) entry which is preliminary data.</text>
</comment>
<dbReference type="PROSITE" id="PS50937">
    <property type="entry name" value="HTH_MERR_2"/>
    <property type="match status" value="1"/>
</dbReference>
<dbReference type="Pfam" id="PF13411">
    <property type="entry name" value="MerR_1"/>
    <property type="match status" value="1"/>
</dbReference>
<feature type="region of interest" description="Disordered" evidence="2">
    <location>
        <begin position="89"/>
        <end position="193"/>
    </location>
</feature>